<keyword evidence="1" id="KW-0479">Metal-binding</keyword>
<evidence type="ECO:0000313" key="7">
    <source>
        <dbReference type="Proteomes" id="UP001342314"/>
    </source>
</evidence>
<keyword evidence="3" id="KW-0862">Zinc</keyword>
<protein>
    <recommendedName>
        <fullName evidence="5">MYND-type domain-containing protein</fullName>
    </recommendedName>
</protein>
<sequence length="228" mass="25144">MTSTINGKCFVCGTETKNRCSSCGKNGFDAFFCSTEHQKIGWPGHREFCGEKANPARLPSLLPFEADLAWEYRDFGFIAQGMNQVLSTPISEMVISAAAVLPGGYEQAQRDSILPPTADQFRIEMLWLMSCLVSGISRCDDQTADLPVWYTPLLHRLSVFACLKCRGSKDPRDATLKQLLDVNRAVFIAFVSGEILPSSPEVASQLLQRIDVFPYTPGHAVSDRLSTA</sequence>
<keyword evidence="7" id="KW-1185">Reference proteome</keyword>
<dbReference type="InterPro" id="IPR002893">
    <property type="entry name" value="Znf_MYND"/>
</dbReference>
<dbReference type="Proteomes" id="UP001342314">
    <property type="component" value="Unassembled WGS sequence"/>
</dbReference>
<evidence type="ECO:0000256" key="1">
    <source>
        <dbReference type="ARBA" id="ARBA00022723"/>
    </source>
</evidence>
<dbReference type="PROSITE" id="PS50865">
    <property type="entry name" value="ZF_MYND_2"/>
    <property type="match status" value="1"/>
</dbReference>
<dbReference type="Pfam" id="PF01753">
    <property type="entry name" value="zf-MYND"/>
    <property type="match status" value="1"/>
</dbReference>
<gene>
    <name evidence="6" type="ORF">Rhopal_001852-T1</name>
</gene>
<feature type="domain" description="MYND-type" evidence="5">
    <location>
        <begin position="9"/>
        <end position="49"/>
    </location>
</feature>
<name>A0AAV5G8G7_9BASI</name>
<evidence type="ECO:0000256" key="2">
    <source>
        <dbReference type="ARBA" id="ARBA00022771"/>
    </source>
</evidence>
<keyword evidence="2 4" id="KW-0863">Zinc-finger</keyword>
<organism evidence="6 7">
    <name type="scientific">Rhodotorula paludigena</name>
    <dbReference type="NCBI Taxonomy" id="86838"/>
    <lineage>
        <taxon>Eukaryota</taxon>
        <taxon>Fungi</taxon>
        <taxon>Dikarya</taxon>
        <taxon>Basidiomycota</taxon>
        <taxon>Pucciniomycotina</taxon>
        <taxon>Microbotryomycetes</taxon>
        <taxon>Sporidiobolales</taxon>
        <taxon>Sporidiobolaceae</taxon>
        <taxon>Rhodotorula</taxon>
    </lineage>
</organism>
<evidence type="ECO:0000256" key="3">
    <source>
        <dbReference type="ARBA" id="ARBA00022833"/>
    </source>
</evidence>
<dbReference type="Gene3D" id="6.10.140.2220">
    <property type="match status" value="1"/>
</dbReference>
<evidence type="ECO:0000259" key="5">
    <source>
        <dbReference type="PROSITE" id="PS50865"/>
    </source>
</evidence>
<dbReference type="AlphaFoldDB" id="A0AAV5G8G7"/>
<evidence type="ECO:0000256" key="4">
    <source>
        <dbReference type="PROSITE-ProRule" id="PRU00134"/>
    </source>
</evidence>
<evidence type="ECO:0000313" key="6">
    <source>
        <dbReference type="EMBL" id="GJN88881.1"/>
    </source>
</evidence>
<reference evidence="6 7" key="1">
    <citation type="submission" date="2021-12" db="EMBL/GenBank/DDBJ databases">
        <title>High titer production of polyol ester of fatty acids by Rhodotorula paludigena BS15 towards product separation-free biomass refinery.</title>
        <authorList>
            <person name="Mano J."/>
            <person name="Ono H."/>
            <person name="Tanaka T."/>
            <person name="Naito K."/>
            <person name="Sushida H."/>
            <person name="Ike M."/>
            <person name="Tokuyasu K."/>
            <person name="Kitaoka M."/>
        </authorList>
    </citation>
    <scope>NUCLEOTIDE SEQUENCE [LARGE SCALE GENOMIC DNA]</scope>
    <source>
        <strain evidence="6 7">BS15</strain>
    </source>
</reference>
<accession>A0AAV5G8G7</accession>
<dbReference type="EMBL" id="BQKY01000004">
    <property type="protein sequence ID" value="GJN88881.1"/>
    <property type="molecule type" value="Genomic_DNA"/>
</dbReference>
<dbReference type="SUPFAM" id="SSF144232">
    <property type="entry name" value="HIT/MYND zinc finger-like"/>
    <property type="match status" value="1"/>
</dbReference>
<comment type="caution">
    <text evidence="6">The sequence shown here is derived from an EMBL/GenBank/DDBJ whole genome shotgun (WGS) entry which is preliminary data.</text>
</comment>
<proteinExistence type="predicted"/>
<dbReference type="GO" id="GO:0008270">
    <property type="term" value="F:zinc ion binding"/>
    <property type="evidence" value="ECO:0007669"/>
    <property type="project" value="UniProtKB-KW"/>
</dbReference>